<dbReference type="EC" id="4.1.3.4" evidence="5"/>
<dbReference type="NCBIfam" id="NF004283">
    <property type="entry name" value="PRK05692.1"/>
    <property type="match status" value="1"/>
</dbReference>
<feature type="domain" description="Pyruvate carboxyltransferase" evidence="4">
    <location>
        <begin position="7"/>
        <end position="274"/>
    </location>
</feature>
<accession>I9NJI6</accession>
<dbReference type="STRING" id="1192197.JBW_01787"/>
<comment type="similarity">
    <text evidence="1">Belongs to the HMG-CoA lyase family.</text>
</comment>
<keyword evidence="3 5" id="KW-0456">Lyase</keyword>
<proteinExistence type="inferred from homology"/>
<dbReference type="InterPro" id="IPR013785">
    <property type="entry name" value="Aldolase_TIM"/>
</dbReference>
<dbReference type="GO" id="GO:0006552">
    <property type="term" value="P:L-leucine catabolic process"/>
    <property type="evidence" value="ECO:0007669"/>
    <property type="project" value="TreeGrafter"/>
</dbReference>
<sequence length="310" mass="33671">MKWPTHVTICEVGLRDGLQNEKMLLTVDQKIDLLDRSIKAGAKIIEVGSFVRPKAVPQMADTDEVVRRMKRVDGVEYRVLVMNLRGLERAKAAGITKAKLTASASRAHSLANINKTPEEVVRGFSECAEFAAANGIELSGAISTAFGCSMEGRVSLEQVLSVISCFREIGVKELSLSDTTGMANPDQVYEYSMKVKKQFPDVNWFLHFHNTRGMGLANVIAGMMAGIDRYDACFAGLGGCPFAPGASGNIATEDLIHMCHEMGIQTGYDLDAVLSIGRSIQQMIGHDTASFILKAGKCSDIVHSPKEKKN</sequence>
<dbReference type="InterPro" id="IPR000891">
    <property type="entry name" value="PYR_CT"/>
</dbReference>
<dbReference type="CDD" id="cd07938">
    <property type="entry name" value="DRE_TIM_HMGL"/>
    <property type="match status" value="1"/>
</dbReference>
<evidence type="ECO:0000256" key="2">
    <source>
        <dbReference type="ARBA" id="ARBA00022723"/>
    </source>
</evidence>
<evidence type="ECO:0000313" key="5">
    <source>
        <dbReference type="EMBL" id="AJQ27137.1"/>
    </source>
</evidence>
<reference evidence="6" key="2">
    <citation type="submission" date="2015-02" db="EMBL/GenBank/DDBJ databases">
        <title>Complete Genome Sequence of Pelosinus fermentans JBW45.</title>
        <authorList>
            <person name="De Leon K.B."/>
            <person name="Utturkar S.M."/>
            <person name="Camilleri L.B."/>
            <person name="Arkin A.P."/>
            <person name="Fields M.W."/>
            <person name="Brown S.D."/>
            <person name="Wall J.D."/>
        </authorList>
    </citation>
    <scope>NUCLEOTIDE SEQUENCE [LARGE SCALE GENOMIC DNA]</scope>
    <source>
        <strain evidence="6">JBW45</strain>
    </source>
</reference>
<dbReference type="AlphaFoldDB" id="I9NJI6"/>
<dbReference type="FunFam" id="3.20.20.70:FF:000071">
    <property type="entry name" value="Hydroxymethylglutaryl-CoA lyase"/>
    <property type="match status" value="1"/>
</dbReference>
<dbReference type="PANTHER" id="PTHR42738:SF7">
    <property type="entry name" value="HYDROXYMETHYLGLUTARYL-COA LYASE"/>
    <property type="match status" value="1"/>
</dbReference>
<dbReference type="GO" id="GO:0004419">
    <property type="term" value="F:hydroxymethylglutaryl-CoA lyase activity"/>
    <property type="evidence" value="ECO:0007669"/>
    <property type="project" value="UniProtKB-EC"/>
</dbReference>
<dbReference type="EMBL" id="CP010978">
    <property type="protein sequence ID" value="AJQ27137.1"/>
    <property type="molecule type" value="Genomic_DNA"/>
</dbReference>
<dbReference type="GO" id="GO:0046951">
    <property type="term" value="P:ketone body biosynthetic process"/>
    <property type="evidence" value="ECO:0007669"/>
    <property type="project" value="TreeGrafter"/>
</dbReference>
<name>I9NJI6_9FIRM</name>
<dbReference type="HOGENOM" id="CLU_022138_3_2_9"/>
<dbReference type="RefSeq" id="WP_007961529.1">
    <property type="nucleotide sequence ID" value="NZ_CP010978.1"/>
</dbReference>
<reference evidence="5 6" key="1">
    <citation type="journal article" date="2015" name="Genome Announc.">
        <title>Complete Genome Sequence of Pelosinus fermentans JBW45, a Member of a Remarkably Competitive Group of Negativicutes in the Firmicutes Phylum.</title>
        <authorList>
            <person name="De Leon K.B."/>
            <person name="Utturkar S.M."/>
            <person name="Camilleri L.B."/>
            <person name="Elias D.A."/>
            <person name="Arkin A.P."/>
            <person name="Fields M.W."/>
            <person name="Brown S.D."/>
            <person name="Wall J.D."/>
        </authorList>
    </citation>
    <scope>NUCLEOTIDE SEQUENCE [LARGE SCALE GENOMIC DNA]</scope>
    <source>
        <strain evidence="5 6">JBW45</strain>
    </source>
</reference>
<dbReference type="OrthoDB" id="9784013at2"/>
<dbReference type="InterPro" id="IPR043594">
    <property type="entry name" value="HMGL"/>
</dbReference>
<gene>
    <name evidence="5" type="ORF">JBW_01787</name>
</gene>
<evidence type="ECO:0000259" key="4">
    <source>
        <dbReference type="PROSITE" id="PS50991"/>
    </source>
</evidence>
<dbReference type="SUPFAM" id="SSF51569">
    <property type="entry name" value="Aldolase"/>
    <property type="match status" value="1"/>
</dbReference>
<evidence type="ECO:0000256" key="3">
    <source>
        <dbReference type="ARBA" id="ARBA00023239"/>
    </source>
</evidence>
<evidence type="ECO:0000313" key="6">
    <source>
        <dbReference type="Proteomes" id="UP000005361"/>
    </source>
</evidence>
<evidence type="ECO:0000256" key="1">
    <source>
        <dbReference type="ARBA" id="ARBA00009405"/>
    </source>
</evidence>
<protein>
    <submittedName>
        <fullName evidence="5">Hydroxymethylglutaryl-CoA lyase</fullName>
        <ecNumber evidence="5">4.1.3.4</ecNumber>
    </submittedName>
</protein>
<keyword evidence="2" id="KW-0479">Metal-binding</keyword>
<dbReference type="Pfam" id="PF00682">
    <property type="entry name" value="HMGL-like"/>
    <property type="match status" value="1"/>
</dbReference>
<dbReference type="KEGG" id="pft:JBW_01787"/>
<dbReference type="PANTHER" id="PTHR42738">
    <property type="entry name" value="HYDROXYMETHYLGLUTARYL-COA LYASE"/>
    <property type="match status" value="1"/>
</dbReference>
<dbReference type="Proteomes" id="UP000005361">
    <property type="component" value="Chromosome"/>
</dbReference>
<dbReference type="GO" id="GO:0046872">
    <property type="term" value="F:metal ion binding"/>
    <property type="evidence" value="ECO:0007669"/>
    <property type="project" value="UniProtKB-KW"/>
</dbReference>
<dbReference type="PROSITE" id="PS50991">
    <property type="entry name" value="PYR_CT"/>
    <property type="match status" value="1"/>
</dbReference>
<dbReference type="Gene3D" id="3.20.20.70">
    <property type="entry name" value="Aldolase class I"/>
    <property type="match status" value="1"/>
</dbReference>
<organism evidence="5 6">
    <name type="scientific">Pelosinus fermentans JBW45</name>
    <dbReference type="NCBI Taxonomy" id="1192197"/>
    <lineage>
        <taxon>Bacteria</taxon>
        <taxon>Bacillati</taxon>
        <taxon>Bacillota</taxon>
        <taxon>Negativicutes</taxon>
        <taxon>Selenomonadales</taxon>
        <taxon>Sporomusaceae</taxon>
        <taxon>Pelosinus</taxon>
    </lineage>
</organism>